<dbReference type="EMBL" id="UINC01117250">
    <property type="protein sequence ID" value="SVC89553.1"/>
    <property type="molecule type" value="Genomic_DNA"/>
</dbReference>
<dbReference type="InterPro" id="IPR036280">
    <property type="entry name" value="Multihaem_cyt_sf"/>
</dbReference>
<feature type="non-terminal residue" evidence="2">
    <location>
        <position position="125"/>
    </location>
</feature>
<dbReference type="PROSITE" id="PS51257">
    <property type="entry name" value="PROKAR_LIPOPROTEIN"/>
    <property type="match status" value="1"/>
</dbReference>
<organism evidence="2">
    <name type="scientific">marine metagenome</name>
    <dbReference type="NCBI Taxonomy" id="408172"/>
    <lineage>
        <taxon>unclassified sequences</taxon>
        <taxon>metagenomes</taxon>
        <taxon>ecological metagenomes</taxon>
    </lineage>
</organism>
<dbReference type="InterPro" id="IPR023155">
    <property type="entry name" value="Cyt_c-552/4"/>
</dbReference>
<evidence type="ECO:0000259" key="1">
    <source>
        <dbReference type="Pfam" id="PF13435"/>
    </source>
</evidence>
<dbReference type="SUPFAM" id="SSF48695">
    <property type="entry name" value="Multiheme cytochromes"/>
    <property type="match status" value="1"/>
</dbReference>
<sequence>MIRIGICLLLCLIIISCNNNTRPNKENDLTSKKYTLDEFGQISSTEFSTDDFEPSQNCQACHPNHYQEWSESMHAYAMKDPMFFSGWAKAQQDYPETGERFCIQCHNPVAFLTGEDLSDYLTVDA</sequence>
<feature type="domain" description="Cytochrome c-552/4" evidence="1">
    <location>
        <begin position="58"/>
        <end position="109"/>
    </location>
</feature>
<dbReference type="Gene3D" id="1.10.1130.10">
    <property type="entry name" value="Flavocytochrome C3, Chain A"/>
    <property type="match status" value="1"/>
</dbReference>
<protein>
    <recommendedName>
        <fullName evidence="1">Cytochrome c-552/4 domain-containing protein</fullName>
    </recommendedName>
</protein>
<reference evidence="2" key="1">
    <citation type="submission" date="2018-05" db="EMBL/GenBank/DDBJ databases">
        <authorList>
            <person name="Lanie J.A."/>
            <person name="Ng W.-L."/>
            <person name="Kazmierczak K.M."/>
            <person name="Andrzejewski T.M."/>
            <person name="Davidsen T.M."/>
            <person name="Wayne K.J."/>
            <person name="Tettelin H."/>
            <person name="Glass J.I."/>
            <person name="Rusch D."/>
            <person name="Podicherti R."/>
            <person name="Tsui H.-C.T."/>
            <person name="Winkler M.E."/>
        </authorList>
    </citation>
    <scope>NUCLEOTIDE SEQUENCE</scope>
</reference>
<accession>A0A382QVN5</accession>
<dbReference type="AlphaFoldDB" id="A0A382QVN5"/>
<dbReference type="Pfam" id="PF13435">
    <property type="entry name" value="Cytochrome_C554"/>
    <property type="match status" value="1"/>
</dbReference>
<gene>
    <name evidence="2" type="ORF">METZ01_LOCUS342407</name>
</gene>
<evidence type="ECO:0000313" key="2">
    <source>
        <dbReference type="EMBL" id="SVC89553.1"/>
    </source>
</evidence>
<name>A0A382QVN5_9ZZZZ</name>
<proteinExistence type="predicted"/>